<gene>
    <name evidence="4" type="ORF">IDH44_25705</name>
</gene>
<sequence>MSAKVRHSRTKDASGAAGGAVRAEDRRTRLMFVTHSAQKGGAEQSLIHLINYVDRTRYRVYLVCPPDTAYAHELNESCTLVPLALPSVRQGLGLGYVRAVLRLRRFVRETGIELIHANGWRAPWYVAPLRLMRGVKLIWHHRDHTDSRLFNRVLPTGFDQVVCISEFVASALPRARKRVIYNGVDAARWPDRPRRGFMEDGELVIGTFGRIVEWKRYDLMIEACRQLAEHAVTNWRLRIVGSTAMDGTERYLERLRRQAERAGIADRVEFAGHDSRPLEAMSACDVTINFSDREPFGRVIIESLLTGTPVIVADSGGAPEVVRRTGGGLIVGDGDEAALADALRRLHAAGAEAWEALSAQGRAGVREHFDMARVSEQVDRLYGELLERRPPGRRRAAPAKA</sequence>
<evidence type="ECO:0000313" key="4">
    <source>
        <dbReference type="EMBL" id="MBD2848589.1"/>
    </source>
</evidence>
<feature type="domain" description="Glycosyl transferase family 1" evidence="2">
    <location>
        <begin position="199"/>
        <end position="348"/>
    </location>
</feature>
<dbReference type="RefSeq" id="WP_190921683.1">
    <property type="nucleotide sequence ID" value="NZ_JACXIZ010000077.1"/>
</dbReference>
<evidence type="ECO:0000256" key="1">
    <source>
        <dbReference type="SAM" id="MobiDB-lite"/>
    </source>
</evidence>
<feature type="region of interest" description="Disordered" evidence="1">
    <location>
        <begin position="1"/>
        <end position="21"/>
    </location>
</feature>
<feature type="domain" description="Glycosyltransferase subfamily 4-like N-terminal" evidence="3">
    <location>
        <begin position="40"/>
        <end position="188"/>
    </location>
</feature>
<evidence type="ECO:0000313" key="5">
    <source>
        <dbReference type="Proteomes" id="UP000621560"/>
    </source>
</evidence>
<dbReference type="Pfam" id="PF13439">
    <property type="entry name" value="Glyco_transf_4"/>
    <property type="match status" value="1"/>
</dbReference>
<dbReference type="EMBL" id="JACXIZ010000077">
    <property type="protein sequence ID" value="MBD2848589.1"/>
    <property type="molecule type" value="Genomic_DNA"/>
</dbReference>
<dbReference type="GO" id="GO:0016757">
    <property type="term" value="F:glycosyltransferase activity"/>
    <property type="evidence" value="ECO:0007669"/>
    <property type="project" value="InterPro"/>
</dbReference>
<dbReference type="PANTHER" id="PTHR12526">
    <property type="entry name" value="GLYCOSYLTRANSFERASE"/>
    <property type="match status" value="1"/>
</dbReference>
<organism evidence="4 5">
    <name type="scientific">Paenibacillus sabuli</name>
    <dbReference type="NCBI Taxonomy" id="2772509"/>
    <lineage>
        <taxon>Bacteria</taxon>
        <taxon>Bacillati</taxon>
        <taxon>Bacillota</taxon>
        <taxon>Bacilli</taxon>
        <taxon>Bacillales</taxon>
        <taxon>Paenibacillaceae</taxon>
        <taxon>Paenibacillus</taxon>
    </lineage>
</organism>
<reference evidence="4" key="1">
    <citation type="submission" date="2020-09" db="EMBL/GenBank/DDBJ databases">
        <title>A novel bacterium of genus Paenibacillus, isolated from South China Sea.</title>
        <authorList>
            <person name="Huang H."/>
            <person name="Mo K."/>
            <person name="Hu Y."/>
        </authorList>
    </citation>
    <scope>NUCLEOTIDE SEQUENCE</scope>
    <source>
        <strain evidence="4">IB182496</strain>
    </source>
</reference>
<name>A0A927C074_9BACL</name>
<dbReference type="AlphaFoldDB" id="A0A927C074"/>
<dbReference type="CDD" id="cd03811">
    <property type="entry name" value="GT4_GT28_WabH-like"/>
    <property type="match status" value="1"/>
</dbReference>
<dbReference type="InterPro" id="IPR001296">
    <property type="entry name" value="Glyco_trans_1"/>
</dbReference>
<comment type="caution">
    <text evidence="4">The sequence shown here is derived from an EMBL/GenBank/DDBJ whole genome shotgun (WGS) entry which is preliminary data.</text>
</comment>
<evidence type="ECO:0000259" key="3">
    <source>
        <dbReference type="Pfam" id="PF13439"/>
    </source>
</evidence>
<accession>A0A927C074</accession>
<proteinExistence type="predicted"/>
<dbReference type="SUPFAM" id="SSF53756">
    <property type="entry name" value="UDP-Glycosyltransferase/glycogen phosphorylase"/>
    <property type="match status" value="1"/>
</dbReference>
<dbReference type="Pfam" id="PF00534">
    <property type="entry name" value="Glycos_transf_1"/>
    <property type="match status" value="1"/>
</dbReference>
<protein>
    <submittedName>
        <fullName evidence="4">Glycosyltransferase</fullName>
    </submittedName>
</protein>
<dbReference type="InterPro" id="IPR028098">
    <property type="entry name" value="Glyco_trans_4-like_N"/>
</dbReference>
<keyword evidence="5" id="KW-1185">Reference proteome</keyword>
<evidence type="ECO:0000259" key="2">
    <source>
        <dbReference type="Pfam" id="PF00534"/>
    </source>
</evidence>
<dbReference type="Proteomes" id="UP000621560">
    <property type="component" value="Unassembled WGS sequence"/>
</dbReference>
<dbReference type="Gene3D" id="3.40.50.2000">
    <property type="entry name" value="Glycogen Phosphorylase B"/>
    <property type="match status" value="2"/>
</dbReference>